<dbReference type="Gene3D" id="3.40.50.300">
    <property type="entry name" value="P-loop containing nucleotide triphosphate hydrolases"/>
    <property type="match status" value="2"/>
</dbReference>
<dbReference type="InterPro" id="IPR001650">
    <property type="entry name" value="Helicase_C-like"/>
</dbReference>
<dbReference type="Pfam" id="PF13625">
    <property type="entry name" value="Helicase_C_3"/>
    <property type="match status" value="1"/>
</dbReference>
<keyword evidence="13" id="KW-1185">Reference proteome</keyword>
<reference evidence="12 13" key="1">
    <citation type="submission" date="2017-07" db="EMBL/GenBank/DDBJ databases">
        <title>The genome sequence of Paludifilum halophilum highlights mechanisms for microbial adaptation to high salt environemnts.</title>
        <authorList>
            <person name="Belbahri L."/>
        </authorList>
    </citation>
    <scope>NUCLEOTIDE SEQUENCE [LARGE SCALE GENOMIC DNA]</scope>
    <source>
        <strain evidence="12 13">DSM 102817</strain>
    </source>
</reference>
<dbReference type="EC" id="5.6.2.4" evidence="8"/>
<dbReference type="InterPro" id="IPR027417">
    <property type="entry name" value="P-loop_NTPase"/>
</dbReference>
<feature type="domain" description="Helicase ATP-binding" evidence="10">
    <location>
        <begin position="201"/>
        <end position="357"/>
    </location>
</feature>
<dbReference type="OrthoDB" id="9802848at2"/>
<dbReference type="InterPro" id="IPR006935">
    <property type="entry name" value="Helicase/UvrB_N"/>
</dbReference>
<dbReference type="RefSeq" id="WP_094263264.1">
    <property type="nucleotide sequence ID" value="NZ_NOWF01000002.1"/>
</dbReference>
<comment type="catalytic activity">
    <reaction evidence="7">
        <text>Couples ATP hydrolysis with the unwinding of duplex DNA by translocating in the 3'-5' direction.</text>
        <dbReference type="EC" id="5.6.2.4"/>
    </reaction>
</comment>
<comment type="similarity">
    <text evidence="1">Belongs to the helicase family. RAD25/XPB subfamily.</text>
</comment>
<dbReference type="PROSITE" id="PS51192">
    <property type="entry name" value="HELICASE_ATP_BIND_1"/>
    <property type="match status" value="1"/>
</dbReference>
<dbReference type="AlphaFoldDB" id="A0A235B9I0"/>
<evidence type="ECO:0000259" key="10">
    <source>
        <dbReference type="PROSITE" id="PS51192"/>
    </source>
</evidence>
<dbReference type="GO" id="GO:0016787">
    <property type="term" value="F:hydrolase activity"/>
    <property type="evidence" value="ECO:0007669"/>
    <property type="project" value="UniProtKB-KW"/>
</dbReference>
<dbReference type="InterPro" id="IPR014001">
    <property type="entry name" value="Helicase_ATP-bd"/>
</dbReference>
<dbReference type="Pfam" id="PF04851">
    <property type="entry name" value="ResIII"/>
    <property type="match status" value="1"/>
</dbReference>
<dbReference type="EMBL" id="NOWF01000002">
    <property type="protein sequence ID" value="OYD08916.1"/>
    <property type="molecule type" value="Genomic_DNA"/>
</dbReference>
<evidence type="ECO:0000259" key="11">
    <source>
        <dbReference type="PROSITE" id="PS51194"/>
    </source>
</evidence>
<dbReference type="CDD" id="cd18789">
    <property type="entry name" value="SF2_C_XPB"/>
    <property type="match status" value="1"/>
</dbReference>
<comment type="catalytic activity">
    <reaction evidence="9">
        <text>ATP + H2O = ADP + phosphate + H(+)</text>
        <dbReference type="Rhea" id="RHEA:13065"/>
        <dbReference type="ChEBI" id="CHEBI:15377"/>
        <dbReference type="ChEBI" id="CHEBI:15378"/>
        <dbReference type="ChEBI" id="CHEBI:30616"/>
        <dbReference type="ChEBI" id="CHEBI:43474"/>
        <dbReference type="ChEBI" id="CHEBI:456216"/>
        <dbReference type="EC" id="5.6.2.4"/>
    </reaction>
</comment>
<proteinExistence type="inferred from homology"/>
<name>A0A235B9I0_9BACL</name>
<evidence type="ECO:0000313" key="12">
    <source>
        <dbReference type="EMBL" id="OYD08916.1"/>
    </source>
</evidence>
<comment type="caution">
    <text evidence="12">The sequence shown here is derived from an EMBL/GenBank/DDBJ whole genome shotgun (WGS) entry which is preliminary data.</text>
</comment>
<dbReference type="PANTHER" id="PTHR11274">
    <property type="entry name" value="RAD25/XP-B DNA REPAIR HELICASE"/>
    <property type="match status" value="1"/>
</dbReference>
<evidence type="ECO:0000256" key="9">
    <source>
        <dbReference type="ARBA" id="ARBA00048988"/>
    </source>
</evidence>
<dbReference type="InterPro" id="IPR032438">
    <property type="entry name" value="ERCC3_RAD25_C"/>
</dbReference>
<evidence type="ECO:0000256" key="4">
    <source>
        <dbReference type="ARBA" id="ARBA00022806"/>
    </source>
</evidence>
<keyword evidence="6" id="KW-0413">Isomerase</keyword>
<evidence type="ECO:0000256" key="5">
    <source>
        <dbReference type="ARBA" id="ARBA00022840"/>
    </source>
</evidence>
<dbReference type="NCBIfam" id="NF045503">
    <property type="entry name" value="repair_heli_XPB"/>
    <property type="match status" value="1"/>
</dbReference>
<dbReference type="SUPFAM" id="SSF52540">
    <property type="entry name" value="P-loop containing nucleoside triphosphate hydrolases"/>
    <property type="match status" value="2"/>
</dbReference>
<organism evidence="12 13">
    <name type="scientific">Paludifilum halophilum</name>
    <dbReference type="NCBI Taxonomy" id="1642702"/>
    <lineage>
        <taxon>Bacteria</taxon>
        <taxon>Bacillati</taxon>
        <taxon>Bacillota</taxon>
        <taxon>Bacilli</taxon>
        <taxon>Bacillales</taxon>
        <taxon>Thermoactinomycetaceae</taxon>
        <taxon>Paludifilum</taxon>
    </lineage>
</organism>
<evidence type="ECO:0000313" key="13">
    <source>
        <dbReference type="Proteomes" id="UP000215459"/>
    </source>
</evidence>
<keyword evidence="2" id="KW-0547">Nucleotide-binding</keyword>
<dbReference type="GO" id="GO:0003677">
    <property type="term" value="F:DNA binding"/>
    <property type="evidence" value="ECO:0007669"/>
    <property type="project" value="InterPro"/>
</dbReference>
<evidence type="ECO:0000256" key="6">
    <source>
        <dbReference type="ARBA" id="ARBA00023235"/>
    </source>
</evidence>
<keyword evidence="4 12" id="KW-0347">Helicase</keyword>
<gene>
    <name evidence="12" type="ORF">CHM34_03810</name>
</gene>
<keyword evidence="3" id="KW-0378">Hydrolase</keyword>
<dbReference type="Proteomes" id="UP000215459">
    <property type="component" value="Unassembled WGS sequence"/>
</dbReference>
<dbReference type="PANTHER" id="PTHR11274:SF0">
    <property type="entry name" value="GENERAL TRANSCRIPTION AND DNA REPAIR FACTOR IIH HELICASE SUBUNIT XPB"/>
    <property type="match status" value="1"/>
</dbReference>
<keyword evidence="5" id="KW-0067">ATP-binding</keyword>
<dbReference type="GO" id="GO:0043138">
    <property type="term" value="F:3'-5' DNA helicase activity"/>
    <property type="evidence" value="ECO:0007669"/>
    <property type="project" value="UniProtKB-EC"/>
</dbReference>
<evidence type="ECO:0000256" key="8">
    <source>
        <dbReference type="ARBA" id="ARBA00034808"/>
    </source>
</evidence>
<protein>
    <recommendedName>
        <fullName evidence="8">DNA 3'-5' helicase</fullName>
        <ecNumber evidence="8">5.6.2.4</ecNumber>
    </recommendedName>
</protein>
<dbReference type="PROSITE" id="PS51194">
    <property type="entry name" value="HELICASE_CTER"/>
    <property type="match status" value="1"/>
</dbReference>
<sequence length="560" mass="63824">MESCWERPLIVQSDRTVLLEANHRRFQEVRDRLSAFAELVKCPDHIHTYRITSLSMWNAAAAGMSGKEIVEVLTDNSKFPLPLSLEQEIEKTVSRYGQLRLKPRGQKVVLTSRDGELLSEVARLPSVRRRAEPMADGSLLFARDQRGPIKQELIKYGYPVDDRAGYTQGEPLPLQLRNPSRSGAEFVLRDYQKRAVEAFYRNGSPEGGNGVLVLPCGAGKTIVGLAALERVGRAALILAPNTTSVRQWIRELLDKTDLSEEQVGEYTGSLKEVKPVTVATYQILTHRASQEEPFTHMELFHRRDWGLILYDEVHLLPAPVFRATADLQARRRLGLTATLVREDGREEDVFSLIGPKIYDVPWKELEEKGWIAGASCTEIRTPMAREHRHIYAEAGKRKKYRIAAENPDKLNVLESILQRHEEDQVLVIGQYLSQLKQIAERLDAPLITGKTGQQQRERLYRRFRKGEISVLVVSKVANFAVDLPDARVAVQISGTFGSRQEEAQRLGRILRPKKGENQSHFYHIVTRNTVDQDYALNRQLFLVEQGYRYTIVDAEQWELI</sequence>
<evidence type="ECO:0000256" key="2">
    <source>
        <dbReference type="ARBA" id="ARBA00022741"/>
    </source>
</evidence>
<dbReference type="GO" id="GO:0005524">
    <property type="term" value="F:ATP binding"/>
    <property type="evidence" value="ECO:0007669"/>
    <property type="project" value="UniProtKB-KW"/>
</dbReference>
<accession>A0A235B9I0</accession>
<evidence type="ECO:0000256" key="1">
    <source>
        <dbReference type="ARBA" id="ARBA00006637"/>
    </source>
</evidence>
<dbReference type="SMART" id="SM00490">
    <property type="entry name" value="HELICc"/>
    <property type="match status" value="1"/>
</dbReference>
<dbReference type="SMART" id="SM00487">
    <property type="entry name" value="DEXDc"/>
    <property type="match status" value="1"/>
</dbReference>
<evidence type="ECO:0000256" key="3">
    <source>
        <dbReference type="ARBA" id="ARBA00022801"/>
    </source>
</evidence>
<evidence type="ECO:0000256" key="7">
    <source>
        <dbReference type="ARBA" id="ARBA00034617"/>
    </source>
</evidence>
<dbReference type="Pfam" id="PF16203">
    <property type="entry name" value="ERCC3_RAD25_C"/>
    <property type="match status" value="1"/>
</dbReference>
<feature type="domain" description="Helicase C-terminal" evidence="11">
    <location>
        <begin position="412"/>
        <end position="559"/>
    </location>
</feature>
<dbReference type="PRINTS" id="PR00851">
    <property type="entry name" value="XRODRMPGMNTB"/>
</dbReference>
<dbReference type="InterPro" id="IPR032830">
    <property type="entry name" value="XPB/Ssl2_N"/>
</dbReference>
<dbReference type="InterPro" id="IPR050615">
    <property type="entry name" value="ATP-dep_DNA_Helicase"/>
</dbReference>